<dbReference type="PANTHER" id="PTHR42852">
    <property type="entry name" value="THIOL:DISULFIDE INTERCHANGE PROTEIN DSBE"/>
    <property type="match status" value="1"/>
</dbReference>
<reference evidence="7 8" key="1">
    <citation type="submission" date="2016-11" db="EMBL/GenBank/DDBJ databases">
        <authorList>
            <person name="Jaros S."/>
            <person name="Januszkiewicz K."/>
            <person name="Wedrychowicz H."/>
        </authorList>
    </citation>
    <scope>NUCLEOTIDE SEQUENCE [LARGE SCALE GENOMIC DNA]</scope>
    <source>
        <strain evidence="7 8">CGMCC 1.12145</strain>
    </source>
</reference>
<dbReference type="SUPFAM" id="SSF52833">
    <property type="entry name" value="Thioredoxin-like"/>
    <property type="match status" value="1"/>
</dbReference>
<dbReference type="InterPro" id="IPR036249">
    <property type="entry name" value="Thioredoxin-like_sf"/>
</dbReference>
<dbReference type="Proteomes" id="UP000182248">
    <property type="component" value="Unassembled WGS sequence"/>
</dbReference>
<evidence type="ECO:0000313" key="7">
    <source>
        <dbReference type="EMBL" id="SFW66434.1"/>
    </source>
</evidence>
<dbReference type="Pfam" id="PF00578">
    <property type="entry name" value="AhpC-TSA"/>
    <property type="match status" value="1"/>
</dbReference>
<evidence type="ECO:0000256" key="2">
    <source>
        <dbReference type="ARBA" id="ARBA00022748"/>
    </source>
</evidence>
<comment type="subcellular location">
    <subcellularLocation>
        <location evidence="1">Cell envelope</location>
    </subcellularLocation>
</comment>
<dbReference type="PANTHER" id="PTHR42852:SF6">
    <property type="entry name" value="THIOL:DISULFIDE INTERCHANGE PROTEIN DSBE"/>
    <property type="match status" value="1"/>
</dbReference>
<feature type="domain" description="Thioredoxin" evidence="6">
    <location>
        <begin position="233"/>
        <end position="371"/>
    </location>
</feature>
<dbReference type="STRING" id="1150368.SAMN02927921_03120"/>
<dbReference type="InterPro" id="IPR013766">
    <property type="entry name" value="Thioredoxin_domain"/>
</dbReference>
<dbReference type="InterPro" id="IPR050553">
    <property type="entry name" value="Thioredoxin_ResA/DsbE_sf"/>
</dbReference>
<gene>
    <name evidence="7" type="ORF">SAMN02927921_03120</name>
</gene>
<dbReference type="OrthoDB" id="1069091at2"/>
<keyword evidence="2" id="KW-0201">Cytochrome c-type biogenesis</keyword>
<keyword evidence="4" id="KW-0676">Redox-active center</keyword>
<dbReference type="Pfam" id="PF14289">
    <property type="entry name" value="DUF4369"/>
    <property type="match status" value="1"/>
</dbReference>
<dbReference type="GO" id="GO:0016491">
    <property type="term" value="F:oxidoreductase activity"/>
    <property type="evidence" value="ECO:0007669"/>
    <property type="project" value="InterPro"/>
</dbReference>
<dbReference type="InterPro" id="IPR000866">
    <property type="entry name" value="AhpC/TSA"/>
</dbReference>
<dbReference type="GO" id="GO:0030313">
    <property type="term" value="C:cell envelope"/>
    <property type="evidence" value="ECO:0007669"/>
    <property type="project" value="UniProtKB-SubCell"/>
</dbReference>
<dbReference type="Gene3D" id="3.40.30.10">
    <property type="entry name" value="Glutaredoxin"/>
    <property type="match status" value="1"/>
</dbReference>
<evidence type="ECO:0000256" key="3">
    <source>
        <dbReference type="ARBA" id="ARBA00023157"/>
    </source>
</evidence>
<dbReference type="PROSITE" id="PS00194">
    <property type="entry name" value="THIOREDOXIN_1"/>
    <property type="match status" value="1"/>
</dbReference>
<evidence type="ECO:0000256" key="5">
    <source>
        <dbReference type="SAM" id="SignalP"/>
    </source>
</evidence>
<evidence type="ECO:0000259" key="6">
    <source>
        <dbReference type="PROSITE" id="PS51352"/>
    </source>
</evidence>
<name>A0A1K1R2J4_9FLAO</name>
<protein>
    <submittedName>
        <fullName evidence="7">Peroxiredoxin</fullName>
    </submittedName>
</protein>
<dbReference type="GO" id="GO:0016209">
    <property type="term" value="F:antioxidant activity"/>
    <property type="evidence" value="ECO:0007669"/>
    <property type="project" value="InterPro"/>
</dbReference>
<evidence type="ECO:0000256" key="4">
    <source>
        <dbReference type="ARBA" id="ARBA00023284"/>
    </source>
</evidence>
<dbReference type="EMBL" id="FPJE01000018">
    <property type="protein sequence ID" value="SFW66434.1"/>
    <property type="molecule type" value="Genomic_DNA"/>
</dbReference>
<dbReference type="GO" id="GO:0017004">
    <property type="term" value="P:cytochrome complex assembly"/>
    <property type="evidence" value="ECO:0007669"/>
    <property type="project" value="UniProtKB-KW"/>
</dbReference>
<feature type="chain" id="PRO_5012611302" evidence="5">
    <location>
        <begin position="20"/>
        <end position="371"/>
    </location>
</feature>
<keyword evidence="8" id="KW-1185">Reference proteome</keyword>
<evidence type="ECO:0000313" key="8">
    <source>
        <dbReference type="Proteomes" id="UP000182248"/>
    </source>
</evidence>
<dbReference type="InterPro" id="IPR025380">
    <property type="entry name" value="DUF4369"/>
</dbReference>
<sequence>MKKQFCLLWLLCFVTSAIAQENNYKIKGHLTGDDVPMKVLLYYRDGNRKVADSVMAEKNRFVFTGKLDHPTQAAISVQYHYPSDKEKDSIISEGVNFMLDLGTTTIQGTSVQTAEIKGSKAQEDFKAYRSIVDSVGNVVYKIWKRQQEELPEDSTAAFKRLLYARSKIIRSITQHYVKTHPKSGFSFWILQSNTVLINDLEYVESLMEILKPEFGNFPRFKELEEKIVLTRRLAIGEKATDFSQINDQGVEVSLSDLRGKYVLIDFWASWCGPCRAEYPYLKRVYKKYGHKNFEILGVSLDDKESVWRNAITSNGFEWIQLADLKGRHNAVAIAYGISAIPQNFLIDPQGIIIAKNLRGEELEEKLSEIID</sequence>
<dbReference type="PROSITE" id="PS51352">
    <property type="entry name" value="THIOREDOXIN_2"/>
    <property type="match status" value="1"/>
</dbReference>
<accession>A0A1K1R2J4</accession>
<keyword evidence="3" id="KW-1015">Disulfide bond</keyword>
<proteinExistence type="predicted"/>
<feature type="signal peptide" evidence="5">
    <location>
        <begin position="1"/>
        <end position="19"/>
    </location>
</feature>
<keyword evidence="5" id="KW-0732">Signal</keyword>
<dbReference type="CDD" id="cd02966">
    <property type="entry name" value="TlpA_like_family"/>
    <property type="match status" value="1"/>
</dbReference>
<organism evidence="7 8">
    <name type="scientific">Sinomicrobium oceani</name>
    <dbReference type="NCBI Taxonomy" id="1150368"/>
    <lineage>
        <taxon>Bacteria</taxon>
        <taxon>Pseudomonadati</taxon>
        <taxon>Bacteroidota</taxon>
        <taxon>Flavobacteriia</taxon>
        <taxon>Flavobacteriales</taxon>
        <taxon>Flavobacteriaceae</taxon>
        <taxon>Sinomicrobium</taxon>
    </lineage>
</organism>
<dbReference type="AlphaFoldDB" id="A0A1K1R2J4"/>
<evidence type="ECO:0000256" key="1">
    <source>
        <dbReference type="ARBA" id="ARBA00004196"/>
    </source>
</evidence>
<dbReference type="InterPro" id="IPR017937">
    <property type="entry name" value="Thioredoxin_CS"/>
</dbReference>